<evidence type="ECO:0000313" key="2">
    <source>
        <dbReference type="Proteomes" id="UP001558713"/>
    </source>
</evidence>
<dbReference type="AlphaFoldDB" id="A0ABD1C1I8"/>
<keyword evidence="2" id="KW-1185">Reference proteome</keyword>
<sequence>MVFVRNPRFLNLKLSPTQDSTTTLPSRFPWQMPKQPLQQLLHTQATIFAIDLDRINVLSSGKGGTVFKLASMAREVLEELNYLIMIMNESLSTHFRIFEKDVTMIDGQTCYENEYIVV</sequence>
<dbReference type="EMBL" id="JBANAX010000076">
    <property type="protein sequence ID" value="KAL1223341.1"/>
    <property type="molecule type" value="Genomic_DNA"/>
</dbReference>
<dbReference type="Proteomes" id="UP001558713">
    <property type="component" value="Unassembled WGS sequence"/>
</dbReference>
<reference evidence="1 2" key="1">
    <citation type="submission" date="2024-04" db="EMBL/GenBank/DDBJ databases">
        <title>Genome assembly C_amara_ONT_v2.</title>
        <authorList>
            <person name="Yant L."/>
            <person name="Moore C."/>
            <person name="Slenker M."/>
        </authorList>
    </citation>
    <scope>NUCLEOTIDE SEQUENCE [LARGE SCALE GENOMIC DNA]</scope>
    <source>
        <tissue evidence="1">Leaf</tissue>
    </source>
</reference>
<gene>
    <name evidence="1" type="ORF">V5N11_025674</name>
</gene>
<evidence type="ECO:0000313" key="1">
    <source>
        <dbReference type="EMBL" id="KAL1223341.1"/>
    </source>
</evidence>
<protein>
    <submittedName>
        <fullName evidence="1">Mitogen-activated protein kinase kinase 8</fullName>
    </submittedName>
</protein>
<keyword evidence="1" id="KW-0418">Kinase</keyword>
<comment type="caution">
    <text evidence="1">The sequence shown here is derived from an EMBL/GenBank/DDBJ whole genome shotgun (WGS) entry which is preliminary data.</text>
</comment>
<accession>A0ABD1C1I8</accession>
<organism evidence="1 2">
    <name type="scientific">Cardamine amara subsp. amara</name>
    <dbReference type="NCBI Taxonomy" id="228776"/>
    <lineage>
        <taxon>Eukaryota</taxon>
        <taxon>Viridiplantae</taxon>
        <taxon>Streptophyta</taxon>
        <taxon>Embryophyta</taxon>
        <taxon>Tracheophyta</taxon>
        <taxon>Spermatophyta</taxon>
        <taxon>Magnoliopsida</taxon>
        <taxon>eudicotyledons</taxon>
        <taxon>Gunneridae</taxon>
        <taxon>Pentapetalae</taxon>
        <taxon>rosids</taxon>
        <taxon>malvids</taxon>
        <taxon>Brassicales</taxon>
        <taxon>Brassicaceae</taxon>
        <taxon>Cardamineae</taxon>
        <taxon>Cardamine</taxon>
    </lineage>
</organism>
<proteinExistence type="predicted"/>
<dbReference type="GO" id="GO:0016301">
    <property type="term" value="F:kinase activity"/>
    <property type="evidence" value="ECO:0007669"/>
    <property type="project" value="UniProtKB-KW"/>
</dbReference>
<keyword evidence="1" id="KW-0808">Transferase</keyword>
<name>A0ABD1C1I8_CARAN</name>